<organism evidence="2 3">
    <name type="scientific">Zhongshania borealis</name>
    <dbReference type="NCBI Taxonomy" id="889488"/>
    <lineage>
        <taxon>Bacteria</taxon>
        <taxon>Pseudomonadati</taxon>
        <taxon>Pseudomonadota</taxon>
        <taxon>Gammaproteobacteria</taxon>
        <taxon>Cellvibrionales</taxon>
        <taxon>Spongiibacteraceae</taxon>
        <taxon>Zhongshania</taxon>
    </lineage>
</organism>
<dbReference type="EMBL" id="BAABDM010000003">
    <property type="protein sequence ID" value="GAA4097060.1"/>
    <property type="molecule type" value="Genomic_DNA"/>
</dbReference>
<name>A0ABP7WV38_9GAMM</name>
<evidence type="ECO:0000313" key="3">
    <source>
        <dbReference type="Proteomes" id="UP001500392"/>
    </source>
</evidence>
<feature type="region of interest" description="Disordered" evidence="1">
    <location>
        <begin position="85"/>
        <end position="108"/>
    </location>
</feature>
<dbReference type="Proteomes" id="UP001500392">
    <property type="component" value="Unassembled WGS sequence"/>
</dbReference>
<evidence type="ECO:0000313" key="2">
    <source>
        <dbReference type="EMBL" id="GAA4097060.1"/>
    </source>
</evidence>
<evidence type="ECO:0000256" key="1">
    <source>
        <dbReference type="SAM" id="MobiDB-lite"/>
    </source>
</evidence>
<gene>
    <name evidence="2" type="ORF">GCM10022414_22060</name>
</gene>
<keyword evidence="3" id="KW-1185">Reference proteome</keyword>
<reference evidence="3" key="1">
    <citation type="journal article" date="2019" name="Int. J. Syst. Evol. Microbiol.">
        <title>The Global Catalogue of Microorganisms (GCM) 10K type strain sequencing project: providing services to taxonomists for standard genome sequencing and annotation.</title>
        <authorList>
            <consortium name="The Broad Institute Genomics Platform"/>
            <consortium name="The Broad Institute Genome Sequencing Center for Infectious Disease"/>
            <person name="Wu L."/>
            <person name="Ma J."/>
        </authorList>
    </citation>
    <scope>NUCLEOTIDE SEQUENCE [LARGE SCALE GENOMIC DNA]</scope>
    <source>
        <strain evidence="3">JCM 17304</strain>
    </source>
</reference>
<evidence type="ECO:0008006" key="4">
    <source>
        <dbReference type="Google" id="ProtNLM"/>
    </source>
</evidence>
<feature type="compositionally biased region" description="Acidic residues" evidence="1">
    <location>
        <begin position="99"/>
        <end position="108"/>
    </location>
</feature>
<accession>A0ABP7WV38</accession>
<comment type="caution">
    <text evidence="2">The sequence shown here is derived from an EMBL/GenBank/DDBJ whole genome shotgun (WGS) entry which is preliminary data.</text>
</comment>
<proteinExistence type="predicted"/>
<protein>
    <recommendedName>
        <fullName evidence="4">DUF1508 domain-containing protein</fullName>
    </recommendedName>
</protein>
<dbReference type="RefSeq" id="WP_344935795.1">
    <property type="nucleotide sequence ID" value="NZ_BAABDM010000003.1"/>
</dbReference>
<sequence length="108" mass="12095">MATIFVIQNQHGHYLGKQQQWLDGRDKRLLFRTAHSDEVANMIFEQSSKDIHLRAQALACELDESNQPIVKAGPPILSAEQSLFDEETDEQATLTDDITASEDDISAP</sequence>